<dbReference type="AlphaFoldDB" id="A0A1T2X5C1"/>
<accession>A0A1T2X5C1</accession>
<organism evidence="2 3">
    <name type="scientific">Paenibacillus selenitireducens</name>
    <dbReference type="NCBI Taxonomy" id="1324314"/>
    <lineage>
        <taxon>Bacteria</taxon>
        <taxon>Bacillati</taxon>
        <taxon>Bacillota</taxon>
        <taxon>Bacilli</taxon>
        <taxon>Bacillales</taxon>
        <taxon>Paenibacillaceae</taxon>
        <taxon>Paenibacillus</taxon>
    </lineage>
</organism>
<gene>
    <name evidence="2" type="ORF">BVG16_21045</name>
</gene>
<feature type="chain" id="PRO_5039290245" description="DUF4825 domain-containing protein" evidence="1">
    <location>
        <begin position="23"/>
        <end position="171"/>
    </location>
</feature>
<name>A0A1T2X5C1_9BACL</name>
<keyword evidence="1" id="KW-0732">Signal</keyword>
<evidence type="ECO:0000313" key="2">
    <source>
        <dbReference type="EMBL" id="OPA75101.1"/>
    </source>
</evidence>
<dbReference type="RefSeq" id="WP_078501173.1">
    <property type="nucleotide sequence ID" value="NZ_MSZX01000009.1"/>
</dbReference>
<sequence>MKKIYSCLIVFSIISMFLISCTNKTEDDNDAIQFATNYKEIQFDVKGFDYTGDMSTEIIDRLKEHVEPLITEKYLDYQIKNRILTLPLVLADKLNATYYKLEDLHFNVASKQENLVNLPYNTNVILLNNNDEEIHKVKMDGTLTLVKSNDSWKVDFDNFNVSDFMNLVVAK</sequence>
<evidence type="ECO:0008006" key="4">
    <source>
        <dbReference type="Google" id="ProtNLM"/>
    </source>
</evidence>
<dbReference type="EMBL" id="MSZX01000009">
    <property type="protein sequence ID" value="OPA75101.1"/>
    <property type="molecule type" value="Genomic_DNA"/>
</dbReference>
<reference evidence="2 3" key="1">
    <citation type="submission" date="2017-01" db="EMBL/GenBank/DDBJ databases">
        <title>Genome analysis of Paenibacillus selenitrireducens ES3-24.</title>
        <authorList>
            <person name="Xu D."/>
            <person name="Yao R."/>
            <person name="Zheng S."/>
        </authorList>
    </citation>
    <scope>NUCLEOTIDE SEQUENCE [LARGE SCALE GENOMIC DNA]</scope>
    <source>
        <strain evidence="2 3">ES3-24</strain>
    </source>
</reference>
<keyword evidence="3" id="KW-1185">Reference proteome</keyword>
<feature type="signal peptide" evidence="1">
    <location>
        <begin position="1"/>
        <end position="22"/>
    </location>
</feature>
<evidence type="ECO:0000313" key="3">
    <source>
        <dbReference type="Proteomes" id="UP000190188"/>
    </source>
</evidence>
<dbReference type="STRING" id="1324314.BVG16_21045"/>
<protein>
    <recommendedName>
        <fullName evidence="4">DUF4825 domain-containing protein</fullName>
    </recommendedName>
</protein>
<dbReference type="Proteomes" id="UP000190188">
    <property type="component" value="Unassembled WGS sequence"/>
</dbReference>
<dbReference type="OrthoDB" id="2618321at2"/>
<evidence type="ECO:0000256" key="1">
    <source>
        <dbReference type="SAM" id="SignalP"/>
    </source>
</evidence>
<comment type="caution">
    <text evidence="2">The sequence shown here is derived from an EMBL/GenBank/DDBJ whole genome shotgun (WGS) entry which is preliminary data.</text>
</comment>
<dbReference type="PROSITE" id="PS51257">
    <property type="entry name" value="PROKAR_LIPOPROTEIN"/>
    <property type="match status" value="1"/>
</dbReference>
<proteinExistence type="predicted"/>